<reference evidence="2" key="1">
    <citation type="submission" date="2018-06" db="EMBL/GenBank/DDBJ databases">
        <authorList>
            <person name="Zhirakovskaya E."/>
        </authorList>
    </citation>
    <scope>NUCLEOTIDE SEQUENCE</scope>
</reference>
<protein>
    <recommendedName>
        <fullName evidence="3">DUF4157 domain-containing protein</fullName>
    </recommendedName>
</protein>
<gene>
    <name evidence="2" type="ORF">MNBD_BACTEROID02-1449</name>
</gene>
<evidence type="ECO:0000313" key="2">
    <source>
        <dbReference type="EMBL" id="VAV85586.1"/>
    </source>
</evidence>
<dbReference type="EMBL" id="UOEB01000235">
    <property type="protein sequence ID" value="VAV85586.1"/>
    <property type="molecule type" value="Genomic_DNA"/>
</dbReference>
<organism evidence="2">
    <name type="scientific">hydrothermal vent metagenome</name>
    <dbReference type="NCBI Taxonomy" id="652676"/>
    <lineage>
        <taxon>unclassified sequences</taxon>
        <taxon>metagenomes</taxon>
        <taxon>ecological metagenomes</taxon>
    </lineage>
</organism>
<evidence type="ECO:0000256" key="1">
    <source>
        <dbReference type="SAM" id="Phobius"/>
    </source>
</evidence>
<evidence type="ECO:0008006" key="3">
    <source>
        <dbReference type="Google" id="ProtNLM"/>
    </source>
</evidence>
<keyword evidence="1" id="KW-1133">Transmembrane helix</keyword>
<keyword evidence="1" id="KW-0812">Transmembrane</keyword>
<keyword evidence="1" id="KW-0472">Membrane</keyword>
<name>A0A3B0R971_9ZZZZ</name>
<dbReference type="AlphaFoldDB" id="A0A3B0R971"/>
<sequence length="112" mass="13855">MILISKYLVPKGYTGVTVYPFVFLKYDKLKTDEVLVNHEYIHLKQQLELLVIPFYVFYGFEFLIRLLQYRRWKTAYRNISFEREAYINEDNLEYLDRRKTWQFLKYLSANDF</sequence>
<feature type="transmembrane region" description="Helical" evidence="1">
    <location>
        <begin position="49"/>
        <end position="67"/>
    </location>
</feature>
<accession>A0A3B0R971</accession>
<proteinExistence type="predicted"/>